<accession>A0AA90NTV3</accession>
<dbReference type="EMBL" id="JASXSV010000009">
    <property type="protein sequence ID" value="MDP0589042.1"/>
    <property type="molecule type" value="Genomic_DNA"/>
</dbReference>
<protein>
    <submittedName>
        <fullName evidence="1">Uncharacterized protein</fullName>
    </submittedName>
</protein>
<evidence type="ECO:0000313" key="2">
    <source>
        <dbReference type="Proteomes" id="UP001178148"/>
    </source>
</evidence>
<reference evidence="1 2" key="1">
    <citation type="journal article" date="2023" name="bioRxiv">
        <title>An intranuclear bacterial parasite of deep-sea mussels expresses apoptosis inhibitors acquired from its host.</title>
        <authorList>
            <person name="Gonzalez Porras M.A."/>
            <person name="Assie A."/>
            <person name="Tietjen M."/>
            <person name="Violette M."/>
            <person name="Kleiner M."/>
            <person name="Gruber-Vodicka H."/>
            <person name="Dubilier N."/>
            <person name="Leisch N."/>
        </authorList>
    </citation>
    <scope>NUCLEOTIDE SEQUENCE [LARGE SCALE GENOMIC DNA]</scope>
    <source>
        <strain evidence="1">IAP13</strain>
    </source>
</reference>
<dbReference type="Proteomes" id="UP001178148">
    <property type="component" value="Unassembled WGS sequence"/>
</dbReference>
<sequence>MDMRGSMFLKALAIDDVSRPSCASNTALSGSALWCRRTLS</sequence>
<proteinExistence type="predicted"/>
<comment type="caution">
    <text evidence="1">The sequence shown here is derived from an EMBL/GenBank/DDBJ whole genome shotgun (WGS) entry which is preliminary data.</text>
</comment>
<name>A0AA90NTV3_9GAMM</name>
<organism evidence="1 2">
    <name type="scientific">Candidatus Endonucleibacter bathymodioli</name>
    <dbReference type="NCBI Taxonomy" id="539814"/>
    <lineage>
        <taxon>Bacteria</taxon>
        <taxon>Pseudomonadati</taxon>
        <taxon>Pseudomonadota</taxon>
        <taxon>Gammaproteobacteria</taxon>
        <taxon>Oceanospirillales</taxon>
        <taxon>Endozoicomonadaceae</taxon>
        <taxon>Candidatus Endonucleibacter</taxon>
    </lineage>
</organism>
<evidence type="ECO:0000313" key="1">
    <source>
        <dbReference type="EMBL" id="MDP0589042.1"/>
    </source>
</evidence>
<keyword evidence="2" id="KW-1185">Reference proteome</keyword>
<dbReference type="AlphaFoldDB" id="A0AA90NTV3"/>
<gene>
    <name evidence="1" type="ORF">QS748_07540</name>
</gene>